<dbReference type="EMBL" id="LHPF02000014">
    <property type="protein sequence ID" value="PSC71662.1"/>
    <property type="molecule type" value="Genomic_DNA"/>
</dbReference>
<feature type="compositionally biased region" description="Low complexity" evidence="1">
    <location>
        <begin position="88"/>
        <end position="107"/>
    </location>
</feature>
<name>A0A2P6VC41_9CHLO</name>
<keyword evidence="3" id="KW-1185">Reference proteome</keyword>
<evidence type="ECO:0000313" key="3">
    <source>
        <dbReference type="Proteomes" id="UP000239649"/>
    </source>
</evidence>
<reference evidence="2 3" key="1">
    <citation type="journal article" date="2018" name="Plant J.">
        <title>Genome sequences of Chlorella sorokiniana UTEX 1602 and Micractinium conductrix SAG 241.80: implications to maltose excretion by a green alga.</title>
        <authorList>
            <person name="Arriola M.B."/>
            <person name="Velmurugan N."/>
            <person name="Zhang Y."/>
            <person name="Plunkett M.H."/>
            <person name="Hondzo H."/>
            <person name="Barney B.M."/>
        </authorList>
    </citation>
    <scope>NUCLEOTIDE SEQUENCE [LARGE SCALE GENOMIC DNA]</scope>
    <source>
        <strain evidence="2 3">SAG 241.80</strain>
    </source>
</reference>
<feature type="compositionally biased region" description="Low complexity" evidence="1">
    <location>
        <begin position="120"/>
        <end position="134"/>
    </location>
</feature>
<feature type="region of interest" description="Disordered" evidence="1">
    <location>
        <begin position="1"/>
        <end position="22"/>
    </location>
</feature>
<feature type="compositionally biased region" description="Acidic residues" evidence="1">
    <location>
        <begin position="553"/>
        <end position="575"/>
    </location>
</feature>
<organism evidence="2 3">
    <name type="scientific">Micractinium conductrix</name>
    <dbReference type="NCBI Taxonomy" id="554055"/>
    <lineage>
        <taxon>Eukaryota</taxon>
        <taxon>Viridiplantae</taxon>
        <taxon>Chlorophyta</taxon>
        <taxon>core chlorophytes</taxon>
        <taxon>Trebouxiophyceae</taxon>
        <taxon>Chlorellales</taxon>
        <taxon>Chlorellaceae</taxon>
        <taxon>Chlorella clade</taxon>
        <taxon>Micractinium</taxon>
    </lineage>
</organism>
<feature type="region of interest" description="Disordered" evidence="1">
    <location>
        <begin position="545"/>
        <end position="607"/>
    </location>
</feature>
<comment type="caution">
    <text evidence="2">The sequence shown here is derived from an EMBL/GenBank/DDBJ whole genome shotgun (WGS) entry which is preliminary data.</text>
</comment>
<feature type="compositionally biased region" description="Basic residues" evidence="1">
    <location>
        <begin position="1"/>
        <end position="12"/>
    </location>
</feature>
<dbReference type="AlphaFoldDB" id="A0A2P6VC41"/>
<proteinExistence type="predicted"/>
<dbReference type="Proteomes" id="UP000239649">
    <property type="component" value="Unassembled WGS sequence"/>
</dbReference>
<evidence type="ECO:0000256" key="1">
    <source>
        <dbReference type="SAM" id="MobiDB-lite"/>
    </source>
</evidence>
<sequence>MAPRSARKKAAPKRASGGAESDAVDVVEALATRLAQLGAQIWRLQELESALEQAAGALEDEALRAHIQSNLGSCAQALHERLLSLQADAEQQQQQQQEAAEPAEQQQRAGKRAPKRGKQVAGPGAEAPAEVAAPEEPPLPHLATSAGYGALAAAEAAGQPDARFSPAALLLARRLPAPELVLAHVRRLLPDLPPATVAGGGTDGAGGEPVTQAQAAAALQAAHAAVGLCSALACEAQGPVHALRVFAPAVSQLADAAQQLEAWRGSAGAATAAAAAAAALQELAQLAGRALASMAAALRQQRLAPGGALRAACGFWRTSPQQPAPAAAAGAACAASADICSLLTSLRLRSSSGVSGKLRQQVEALAAAAAADLRQLAPYAGSGQLAELASLPLEEACSGSDAARRFLVLYSGAAKQEISGERDYLTRLAATRTAAAAAKHLGEEALAAAVTAEACGLPASQAFVGWLEDQPPSSIVAAALDASRRGLDSLSHHLVQECGERALAALLAAMQRSGEGGAGAEAGGEAGEGALDDLLFFADKEGDGPAFGRDWGMELDDSEEEDEYMEAADEEESEKDDTGGRRGRRGRLALEGLPGGRRHSTALDGED</sequence>
<feature type="compositionally biased region" description="Basic residues" evidence="1">
    <location>
        <begin position="109"/>
        <end position="118"/>
    </location>
</feature>
<evidence type="ECO:0000313" key="2">
    <source>
        <dbReference type="EMBL" id="PSC71662.1"/>
    </source>
</evidence>
<protein>
    <submittedName>
        <fullName evidence="2">Uncharacterized protein</fullName>
    </submittedName>
</protein>
<feature type="region of interest" description="Disordered" evidence="1">
    <location>
        <begin position="88"/>
        <end position="142"/>
    </location>
</feature>
<gene>
    <name evidence="2" type="ORF">C2E20_5005</name>
</gene>
<accession>A0A2P6VC41</accession>
<dbReference type="OrthoDB" id="10664617at2759"/>